<evidence type="ECO:0000256" key="7">
    <source>
        <dbReference type="PROSITE-ProRule" id="PRU01091"/>
    </source>
</evidence>
<dbReference type="PROSITE" id="PS50110">
    <property type="entry name" value="RESPONSE_REGULATORY"/>
    <property type="match status" value="1"/>
</dbReference>
<dbReference type="SUPFAM" id="SSF52172">
    <property type="entry name" value="CheY-like"/>
    <property type="match status" value="1"/>
</dbReference>
<evidence type="ECO:0000256" key="6">
    <source>
        <dbReference type="PROSITE-ProRule" id="PRU00169"/>
    </source>
</evidence>
<evidence type="ECO:0000256" key="5">
    <source>
        <dbReference type="ARBA" id="ARBA00023163"/>
    </source>
</evidence>
<dbReference type="PROSITE" id="PS51755">
    <property type="entry name" value="OMPR_PHOB"/>
    <property type="match status" value="1"/>
</dbReference>
<sequence>MRLLIIKDDKELLKDVINEVEKNYIVDVASNGSDGAYLSQVNDYDVMVIDSDLPDIDSVEVCKMTRDADIKTPILLLSGNNEPSCKAKSLDAGADVTFSKPVDVDEFMAQLRALARRNGMLCNGSMIKIGRMEIDLKKKQLYVGDKPLPLRRKEFDLLEYLLLNKGRVVSREEILEHVWDQGIYVFSNTVEVHVRSLRNRLNRYVGKKFIKTIRGFGYKIDA</sequence>
<dbReference type="SUPFAM" id="SSF46894">
    <property type="entry name" value="C-terminal effector domain of the bipartite response regulators"/>
    <property type="match status" value="1"/>
</dbReference>
<feature type="domain" description="OmpR/PhoB-type" evidence="9">
    <location>
        <begin position="124"/>
        <end position="222"/>
    </location>
</feature>
<feature type="domain" description="Response regulatory" evidence="8">
    <location>
        <begin position="2"/>
        <end position="115"/>
    </location>
</feature>
<keyword evidence="3" id="KW-0805">Transcription regulation</keyword>
<dbReference type="GO" id="GO:0005829">
    <property type="term" value="C:cytosol"/>
    <property type="evidence" value="ECO:0007669"/>
    <property type="project" value="TreeGrafter"/>
</dbReference>
<dbReference type="SMART" id="SM00448">
    <property type="entry name" value="REC"/>
    <property type="match status" value="1"/>
</dbReference>
<dbReference type="Proteomes" id="UP000590542">
    <property type="component" value="Unassembled WGS sequence"/>
</dbReference>
<dbReference type="SMART" id="SM00862">
    <property type="entry name" value="Trans_reg_C"/>
    <property type="match status" value="1"/>
</dbReference>
<comment type="caution">
    <text evidence="10">The sequence shown here is derived from an EMBL/GenBank/DDBJ whole genome shotgun (WGS) entry which is preliminary data.</text>
</comment>
<dbReference type="Gene3D" id="3.40.50.2300">
    <property type="match status" value="1"/>
</dbReference>
<dbReference type="GO" id="GO:0000976">
    <property type="term" value="F:transcription cis-regulatory region binding"/>
    <property type="evidence" value="ECO:0007669"/>
    <property type="project" value="TreeGrafter"/>
</dbReference>
<protein>
    <submittedName>
        <fullName evidence="10">Response regulator transcription factor</fullName>
    </submittedName>
</protein>
<dbReference type="Gene3D" id="1.10.10.10">
    <property type="entry name" value="Winged helix-like DNA-binding domain superfamily/Winged helix DNA-binding domain"/>
    <property type="match status" value="1"/>
</dbReference>
<dbReference type="GO" id="GO:0006355">
    <property type="term" value="P:regulation of DNA-templated transcription"/>
    <property type="evidence" value="ECO:0007669"/>
    <property type="project" value="InterPro"/>
</dbReference>
<dbReference type="Pfam" id="PF00072">
    <property type="entry name" value="Response_reg"/>
    <property type="match status" value="1"/>
</dbReference>
<feature type="DNA-binding region" description="OmpR/PhoB-type" evidence="7">
    <location>
        <begin position="124"/>
        <end position="222"/>
    </location>
</feature>
<dbReference type="AlphaFoldDB" id="A0A7X9HTD2"/>
<keyword evidence="1 6" id="KW-0597">Phosphoprotein</keyword>
<dbReference type="GO" id="GO:0000156">
    <property type="term" value="F:phosphorelay response regulator activity"/>
    <property type="evidence" value="ECO:0007669"/>
    <property type="project" value="TreeGrafter"/>
</dbReference>
<dbReference type="InterPro" id="IPR001867">
    <property type="entry name" value="OmpR/PhoB-type_DNA-bd"/>
</dbReference>
<keyword evidence="5" id="KW-0804">Transcription</keyword>
<evidence type="ECO:0000256" key="1">
    <source>
        <dbReference type="ARBA" id="ARBA00022553"/>
    </source>
</evidence>
<evidence type="ECO:0000256" key="4">
    <source>
        <dbReference type="ARBA" id="ARBA00023125"/>
    </source>
</evidence>
<dbReference type="InterPro" id="IPR036388">
    <property type="entry name" value="WH-like_DNA-bd_sf"/>
</dbReference>
<evidence type="ECO:0000313" key="10">
    <source>
        <dbReference type="EMBL" id="NMB91283.1"/>
    </source>
</evidence>
<gene>
    <name evidence="10" type="ORF">GYA37_00365</name>
</gene>
<dbReference type="GO" id="GO:0032993">
    <property type="term" value="C:protein-DNA complex"/>
    <property type="evidence" value="ECO:0007669"/>
    <property type="project" value="TreeGrafter"/>
</dbReference>
<proteinExistence type="predicted"/>
<name>A0A7X9HTD2_UNCKA</name>
<feature type="modified residue" description="4-aspartylphosphate" evidence="6">
    <location>
        <position position="50"/>
    </location>
</feature>
<reference evidence="10 11" key="1">
    <citation type="journal article" date="2020" name="Biotechnol. Biofuels">
        <title>New insights from the biogas microbiome by comprehensive genome-resolved metagenomics of nearly 1600 species originating from multiple anaerobic digesters.</title>
        <authorList>
            <person name="Campanaro S."/>
            <person name="Treu L."/>
            <person name="Rodriguez-R L.M."/>
            <person name="Kovalovszki A."/>
            <person name="Ziels R.M."/>
            <person name="Maus I."/>
            <person name="Zhu X."/>
            <person name="Kougias P.G."/>
            <person name="Basile A."/>
            <person name="Luo G."/>
            <person name="Schluter A."/>
            <person name="Konstantinidis K.T."/>
            <person name="Angelidaki I."/>
        </authorList>
    </citation>
    <scope>NUCLEOTIDE SEQUENCE [LARGE SCALE GENOMIC DNA]</scope>
    <source>
        <strain evidence="10">AS27yjCOA_202</strain>
    </source>
</reference>
<evidence type="ECO:0000259" key="8">
    <source>
        <dbReference type="PROSITE" id="PS50110"/>
    </source>
</evidence>
<evidence type="ECO:0000256" key="3">
    <source>
        <dbReference type="ARBA" id="ARBA00023015"/>
    </source>
</evidence>
<dbReference type="InterPro" id="IPR039420">
    <property type="entry name" value="WalR-like"/>
</dbReference>
<evidence type="ECO:0000259" key="9">
    <source>
        <dbReference type="PROSITE" id="PS51755"/>
    </source>
</evidence>
<evidence type="ECO:0000313" key="11">
    <source>
        <dbReference type="Proteomes" id="UP000590542"/>
    </source>
</evidence>
<dbReference type="InterPro" id="IPR016032">
    <property type="entry name" value="Sig_transdc_resp-reg_C-effctor"/>
</dbReference>
<dbReference type="FunFam" id="1.10.10.10:FF:000018">
    <property type="entry name" value="DNA-binding response regulator ResD"/>
    <property type="match status" value="1"/>
</dbReference>
<keyword evidence="2" id="KW-0902">Two-component regulatory system</keyword>
<organism evidence="10 11">
    <name type="scientific">candidate division WWE3 bacterium</name>
    <dbReference type="NCBI Taxonomy" id="2053526"/>
    <lineage>
        <taxon>Bacteria</taxon>
        <taxon>Katanobacteria</taxon>
    </lineage>
</organism>
<dbReference type="Pfam" id="PF00486">
    <property type="entry name" value="Trans_reg_C"/>
    <property type="match status" value="1"/>
</dbReference>
<evidence type="ECO:0000256" key="2">
    <source>
        <dbReference type="ARBA" id="ARBA00023012"/>
    </source>
</evidence>
<dbReference type="CDD" id="cd00383">
    <property type="entry name" value="trans_reg_C"/>
    <property type="match status" value="1"/>
</dbReference>
<accession>A0A7X9HTD2</accession>
<dbReference type="InterPro" id="IPR011006">
    <property type="entry name" value="CheY-like_superfamily"/>
</dbReference>
<dbReference type="InterPro" id="IPR001789">
    <property type="entry name" value="Sig_transdc_resp-reg_receiver"/>
</dbReference>
<dbReference type="PANTHER" id="PTHR48111">
    <property type="entry name" value="REGULATOR OF RPOS"/>
    <property type="match status" value="1"/>
</dbReference>
<keyword evidence="4 7" id="KW-0238">DNA-binding</keyword>
<dbReference type="PANTHER" id="PTHR48111:SF22">
    <property type="entry name" value="REGULATOR OF RPOS"/>
    <property type="match status" value="1"/>
</dbReference>
<dbReference type="EMBL" id="JAAZNV010000005">
    <property type="protein sequence ID" value="NMB91283.1"/>
    <property type="molecule type" value="Genomic_DNA"/>
</dbReference>